<keyword evidence="8" id="KW-0472">Membrane</keyword>
<keyword evidence="7" id="KW-0560">Oxidoreductase</keyword>
<accession>A0AAV5T9S2</accession>
<comment type="caution">
    <text evidence="9">The sequence shown here is derived from an EMBL/GenBank/DDBJ whole genome shotgun (WGS) entry which is preliminary data.</text>
</comment>
<keyword evidence="8" id="KW-0812">Transmembrane</keyword>
<evidence type="ECO:0000256" key="7">
    <source>
        <dbReference type="RuleBase" id="RU000461"/>
    </source>
</evidence>
<dbReference type="InterPro" id="IPR036396">
    <property type="entry name" value="Cyt_P450_sf"/>
</dbReference>
<dbReference type="GO" id="GO:0004497">
    <property type="term" value="F:monooxygenase activity"/>
    <property type="evidence" value="ECO:0007669"/>
    <property type="project" value="UniProtKB-KW"/>
</dbReference>
<evidence type="ECO:0000256" key="6">
    <source>
        <dbReference type="PIRSR" id="PIRSR602401-1"/>
    </source>
</evidence>
<keyword evidence="5 7" id="KW-0503">Monooxygenase</keyword>
<evidence type="ECO:0000256" key="8">
    <source>
        <dbReference type="SAM" id="Phobius"/>
    </source>
</evidence>
<keyword evidence="8" id="KW-1133">Transmembrane helix</keyword>
<dbReference type="PROSITE" id="PS00086">
    <property type="entry name" value="CYTOCHROME_P450"/>
    <property type="match status" value="1"/>
</dbReference>
<dbReference type="CDD" id="cd20628">
    <property type="entry name" value="CYP4"/>
    <property type="match status" value="1"/>
</dbReference>
<dbReference type="Gene3D" id="1.10.630.10">
    <property type="entry name" value="Cytochrome P450"/>
    <property type="match status" value="1"/>
</dbReference>
<dbReference type="GO" id="GO:0005506">
    <property type="term" value="F:iron ion binding"/>
    <property type="evidence" value="ECO:0007669"/>
    <property type="project" value="InterPro"/>
</dbReference>
<dbReference type="InterPro" id="IPR050196">
    <property type="entry name" value="Cytochrome_P450_Monoox"/>
</dbReference>
<evidence type="ECO:0000256" key="1">
    <source>
        <dbReference type="ARBA" id="ARBA00001971"/>
    </source>
</evidence>
<reference evidence="9" key="1">
    <citation type="submission" date="2023-10" db="EMBL/GenBank/DDBJ databases">
        <title>Genome assembly of Pristionchus species.</title>
        <authorList>
            <person name="Yoshida K."/>
            <person name="Sommer R.J."/>
        </authorList>
    </citation>
    <scope>NUCLEOTIDE SEQUENCE</scope>
    <source>
        <strain evidence="9">RS0144</strain>
    </source>
</reference>
<sequence>LHPVASMILQLFLLAILYFIVPPIIQFIRETLHKKRLSAIIPGDEGLFLFGHIFEFGMDPQVMPLRAVDRMNRWVKESGIQFMKIWFFHDNSYVLTSGETLKYILDSNDEITKGDEYEVLVPWLGRGLLISTGDKWRSRRKMLTPTFHFSMLDGYIATMNRHAKICVDILEDRSGKKVDMYPVVKMCALDIICETTMGKELDSQRQPNQPYVEAIVNLMRIGTEVGMKFYLWPPIMRYILGVQQEFDRFNIVAQTFTRTVIAERTSALLKGDVEANKRAFLDLLLEQKEKQNLSDEDIREEVDTFMFEGHDTTSAGLGWAVWCFSCHQAIQQRAYGEVMEVLGDDPDRDLTRDDMGKLEYLERCIKESMRLYPPVPFVSRQLQNDFTLGEYTIPQHANITISPFVVHRNESIYPNASQYDPDRFLHEKVAARNAYDYIPFSAGPRNCIGQKFAMYEEKIILSWLLRRFRFESDEAFSSQKFATEAILRPINGIKVTVVRR</sequence>
<feature type="binding site" description="axial binding residue" evidence="6">
    <location>
        <position position="447"/>
    </location>
    <ligand>
        <name>heme</name>
        <dbReference type="ChEBI" id="CHEBI:30413"/>
    </ligand>
    <ligandPart>
        <name>Fe</name>
        <dbReference type="ChEBI" id="CHEBI:18248"/>
    </ligandPart>
</feature>
<dbReference type="SUPFAM" id="SSF48264">
    <property type="entry name" value="Cytochrome P450"/>
    <property type="match status" value="1"/>
</dbReference>
<dbReference type="Proteomes" id="UP001432027">
    <property type="component" value="Unassembled WGS sequence"/>
</dbReference>
<gene>
    <name evidence="9" type="ORF">PENTCL1PPCAC_14497</name>
</gene>
<name>A0AAV5T9S2_9BILA</name>
<protein>
    <recommendedName>
        <fullName evidence="11">Cytochrome P450</fullName>
    </recommendedName>
</protein>
<evidence type="ECO:0000256" key="3">
    <source>
        <dbReference type="ARBA" id="ARBA00022617"/>
    </source>
</evidence>
<dbReference type="InterPro" id="IPR017972">
    <property type="entry name" value="Cyt_P450_CS"/>
</dbReference>
<keyword evidence="6 7" id="KW-0479">Metal-binding</keyword>
<comment type="cofactor">
    <cofactor evidence="1 6">
        <name>heme</name>
        <dbReference type="ChEBI" id="CHEBI:30413"/>
    </cofactor>
</comment>
<dbReference type="PRINTS" id="PR00385">
    <property type="entry name" value="P450"/>
</dbReference>
<feature type="non-terminal residue" evidence="9">
    <location>
        <position position="1"/>
    </location>
</feature>
<dbReference type="Pfam" id="PF00067">
    <property type="entry name" value="p450"/>
    <property type="match status" value="1"/>
</dbReference>
<evidence type="ECO:0000256" key="2">
    <source>
        <dbReference type="ARBA" id="ARBA00010617"/>
    </source>
</evidence>
<dbReference type="PANTHER" id="PTHR24291:SF130">
    <property type="entry name" value="CYTOCHROME P450 FAMILY"/>
    <property type="match status" value="1"/>
</dbReference>
<dbReference type="GO" id="GO:0016705">
    <property type="term" value="F:oxidoreductase activity, acting on paired donors, with incorporation or reduction of molecular oxygen"/>
    <property type="evidence" value="ECO:0007669"/>
    <property type="project" value="InterPro"/>
</dbReference>
<evidence type="ECO:0000313" key="9">
    <source>
        <dbReference type="EMBL" id="GMS92322.1"/>
    </source>
</evidence>
<dbReference type="AlphaFoldDB" id="A0AAV5T9S2"/>
<evidence type="ECO:0000256" key="4">
    <source>
        <dbReference type="ARBA" id="ARBA00023004"/>
    </source>
</evidence>
<organism evidence="9 10">
    <name type="scientific">Pristionchus entomophagus</name>
    <dbReference type="NCBI Taxonomy" id="358040"/>
    <lineage>
        <taxon>Eukaryota</taxon>
        <taxon>Metazoa</taxon>
        <taxon>Ecdysozoa</taxon>
        <taxon>Nematoda</taxon>
        <taxon>Chromadorea</taxon>
        <taxon>Rhabditida</taxon>
        <taxon>Rhabditina</taxon>
        <taxon>Diplogasteromorpha</taxon>
        <taxon>Diplogasteroidea</taxon>
        <taxon>Neodiplogasteridae</taxon>
        <taxon>Pristionchus</taxon>
    </lineage>
</organism>
<evidence type="ECO:0000256" key="5">
    <source>
        <dbReference type="ARBA" id="ARBA00023033"/>
    </source>
</evidence>
<dbReference type="PANTHER" id="PTHR24291">
    <property type="entry name" value="CYTOCHROME P450 FAMILY 4"/>
    <property type="match status" value="1"/>
</dbReference>
<comment type="similarity">
    <text evidence="2 7">Belongs to the cytochrome P450 family.</text>
</comment>
<evidence type="ECO:0000313" key="10">
    <source>
        <dbReference type="Proteomes" id="UP001432027"/>
    </source>
</evidence>
<dbReference type="PRINTS" id="PR00463">
    <property type="entry name" value="EP450I"/>
</dbReference>
<keyword evidence="4 6" id="KW-0408">Iron</keyword>
<feature type="transmembrane region" description="Helical" evidence="8">
    <location>
        <begin position="6"/>
        <end position="28"/>
    </location>
</feature>
<dbReference type="GO" id="GO:0020037">
    <property type="term" value="F:heme binding"/>
    <property type="evidence" value="ECO:0007669"/>
    <property type="project" value="InterPro"/>
</dbReference>
<dbReference type="InterPro" id="IPR001128">
    <property type="entry name" value="Cyt_P450"/>
</dbReference>
<evidence type="ECO:0008006" key="11">
    <source>
        <dbReference type="Google" id="ProtNLM"/>
    </source>
</evidence>
<dbReference type="InterPro" id="IPR002401">
    <property type="entry name" value="Cyt_P450_E_grp-I"/>
</dbReference>
<dbReference type="EMBL" id="BTSX01000004">
    <property type="protein sequence ID" value="GMS92322.1"/>
    <property type="molecule type" value="Genomic_DNA"/>
</dbReference>
<keyword evidence="10" id="KW-1185">Reference proteome</keyword>
<proteinExistence type="inferred from homology"/>
<keyword evidence="3 6" id="KW-0349">Heme</keyword>